<dbReference type="Pfam" id="PF00436">
    <property type="entry name" value="SSB"/>
    <property type="match status" value="1"/>
</dbReference>
<dbReference type="GO" id="GO:0003697">
    <property type="term" value="F:single-stranded DNA binding"/>
    <property type="evidence" value="ECO:0007669"/>
    <property type="project" value="UniProtKB-UniRule"/>
</dbReference>
<organism evidence="4 5">
    <name type="scientific">Sediminicola luteus</name>
    <dbReference type="NCBI Taxonomy" id="319238"/>
    <lineage>
        <taxon>Bacteria</taxon>
        <taxon>Pseudomonadati</taxon>
        <taxon>Bacteroidota</taxon>
        <taxon>Flavobacteriia</taxon>
        <taxon>Flavobacteriales</taxon>
        <taxon>Flavobacteriaceae</taxon>
        <taxon>Sediminicola</taxon>
    </lineage>
</organism>
<evidence type="ECO:0000256" key="3">
    <source>
        <dbReference type="PIRNR" id="PIRNR002070"/>
    </source>
</evidence>
<dbReference type="GO" id="GO:0009295">
    <property type="term" value="C:nucleoid"/>
    <property type="evidence" value="ECO:0007669"/>
    <property type="project" value="TreeGrafter"/>
</dbReference>
<evidence type="ECO:0000256" key="2">
    <source>
        <dbReference type="HAMAP-Rule" id="MF_00984"/>
    </source>
</evidence>
<dbReference type="HAMAP" id="MF_00984">
    <property type="entry name" value="SSB"/>
    <property type="match status" value="1"/>
</dbReference>
<gene>
    <name evidence="4" type="ORF">B7P33_17140</name>
</gene>
<reference evidence="4 5" key="1">
    <citation type="submission" date="2017-04" db="EMBL/GenBank/DDBJ databases">
        <title>A new member of the family Flavobacteriaceae isolated from ascidians.</title>
        <authorList>
            <person name="Chen L."/>
        </authorList>
    </citation>
    <scope>NUCLEOTIDE SEQUENCE [LARGE SCALE GENOMIC DNA]</scope>
    <source>
        <strain evidence="4 5">HQA918</strain>
    </source>
</reference>
<protein>
    <recommendedName>
        <fullName evidence="2 3">Single-stranded DNA-binding protein</fullName>
        <shortName evidence="2">SSB</shortName>
    </recommendedName>
</protein>
<dbReference type="PROSITE" id="PS50935">
    <property type="entry name" value="SSB"/>
    <property type="match status" value="1"/>
</dbReference>
<dbReference type="InterPro" id="IPR011344">
    <property type="entry name" value="ssDNA-bd"/>
</dbReference>
<comment type="caution">
    <text evidence="2">Lacks conserved residue(s) required for the propagation of feature annotation.</text>
</comment>
<evidence type="ECO:0000313" key="5">
    <source>
        <dbReference type="Proteomes" id="UP000219559"/>
    </source>
</evidence>
<name>A0A2A4G3Z2_9FLAO</name>
<accession>A0A2A4G3Z2</accession>
<dbReference type="PIRSF" id="PIRSF002070">
    <property type="entry name" value="SSB"/>
    <property type="match status" value="1"/>
</dbReference>
<dbReference type="PANTHER" id="PTHR10302">
    <property type="entry name" value="SINGLE-STRANDED DNA-BINDING PROTEIN"/>
    <property type="match status" value="1"/>
</dbReference>
<keyword evidence="1 2" id="KW-0238">DNA-binding</keyword>
<sequence>MGTLRNQVRLIGNVGQDPKVTDLESGKKVARLRLATNEFYKDAQGNTQKTTDWHMVIAWGKTAHIIQRFVTKGMEMSLEGKLRTRSFPGPDGNQRYVTEIVAENIHLPKKQ</sequence>
<comment type="subunit">
    <text evidence="2">Homotetramer.</text>
</comment>
<comment type="caution">
    <text evidence="4">The sequence shown here is derived from an EMBL/GenBank/DDBJ whole genome shotgun (WGS) entry which is preliminary data.</text>
</comment>
<dbReference type="Proteomes" id="UP000219559">
    <property type="component" value="Unassembled WGS sequence"/>
</dbReference>
<evidence type="ECO:0000256" key="1">
    <source>
        <dbReference type="ARBA" id="ARBA00023125"/>
    </source>
</evidence>
<proteinExistence type="inferred from homology"/>
<dbReference type="PANTHER" id="PTHR10302:SF27">
    <property type="entry name" value="SINGLE-STRANDED DNA-BINDING PROTEIN"/>
    <property type="match status" value="1"/>
</dbReference>
<evidence type="ECO:0000313" key="4">
    <source>
        <dbReference type="EMBL" id="PCE63143.1"/>
    </source>
</evidence>
<dbReference type="SUPFAM" id="SSF50249">
    <property type="entry name" value="Nucleic acid-binding proteins"/>
    <property type="match status" value="1"/>
</dbReference>
<dbReference type="CDD" id="cd04496">
    <property type="entry name" value="SSB_OBF"/>
    <property type="match status" value="1"/>
</dbReference>
<keyword evidence="5" id="KW-1185">Reference proteome</keyword>
<dbReference type="InterPro" id="IPR012340">
    <property type="entry name" value="NA-bd_OB-fold"/>
</dbReference>
<dbReference type="InterPro" id="IPR000424">
    <property type="entry name" value="Primosome_PriB/ssb"/>
</dbReference>
<dbReference type="RefSeq" id="WP_097441248.1">
    <property type="nucleotide sequence ID" value="NZ_KZ300477.1"/>
</dbReference>
<dbReference type="GO" id="GO:0006260">
    <property type="term" value="P:DNA replication"/>
    <property type="evidence" value="ECO:0007669"/>
    <property type="project" value="InterPro"/>
</dbReference>
<dbReference type="AlphaFoldDB" id="A0A2A4G3Z2"/>
<dbReference type="NCBIfam" id="TIGR00621">
    <property type="entry name" value="ssb"/>
    <property type="match status" value="1"/>
</dbReference>
<dbReference type="OrthoDB" id="9809878at2"/>
<dbReference type="EMBL" id="NBWU01000007">
    <property type="protein sequence ID" value="PCE63143.1"/>
    <property type="molecule type" value="Genomic_DNA"/>
</dbReference>
<dbReference type="Gene3D" id="2.40.50.140">
    <property type="entry name" value="Nucleic acid-binding proteins"/>
    <property type="match status" value="1"/>
</dbReference>